<reference evidence="11" key="1">
    <citation type="submission" date="2016-06" db="EMBL/GenBank/DDBJ databases">
        <authorList>
            <person name="Varghese N."/>
            <person name="Submissions Spin"/>
        </authorList>
    </citation>
    <scope>NUCLEOTIDE SEQUENCE [LARGE SCALE GENOMIC DNA]</scope>
    <source>
        <strain evidence="11">DSM 45246</strain>
    </source>
</reference>
<dbReference type="RefSeq" id="WP_091258768.1">
    <property type="nucleotide sequence ID" value="NZ_FMCS01000001.1"/>
</dbReference>
<evidence type="ECO:0000256" key="5">
    <source>
        <dbReference type="ARBA" id="ARBA00024042"/>
    </source>
</evidence>
<dbReference type="PROSITE" id="PS51349">
    <property type="entry name" value="FMN_HYDROXY_ACID_DH_2"/>
    <property type="match status" value="1"/>
</dbReference>
<feature type="binding site" evidence="7">
    <location>
        <position position="211"/>
    </location>
    <ligand>
        <name>glyoxylate</name>
        <dbReference type="ChEBI" id="CHEBI:36655"/>
    </ligand>
</feature>
<dbReference type="CDD" id="cd02809">
    <property type="entry name" value="alpha_hydroxyacid_oxid_FMN"/>
    <property type="match status" value="1"/>
</dbReference>
<dbReference type="InterPro" id="IPR037396">
    <property type="entry name" value="FMN_HAD"/>
</dbReference>
<dbReference type="PANTHER" id="PTHR10578">
    <property type="entry name" value="S -2-HYDROXY-ACID OXIDASE-RELATED"/>
    <property type="match status" value="1"/>
</dbReference>
<protein>
    <submittedName>
        <fullName evidence="10">4-hydroxymandelate oxidase</fullName>
    </submittedName>
</protein>
<dbReference type="GO" id="GO:0016614">
    <property type="term" value="F:oxidoreductase activity, acting on CH-OH group of donors"/>
    <property type="evidence" value="ECO:0007669"/>
    <property type="project" value="UniProtKB-ARBA"/>
</dbReference>
<proteinExistence type="inferred from homology"/>
<gene>
    <name evidence="10" type="ORF">GA0070214_101636</name>
</gene>
<dbReference type="Gene3D" id="3.20.20.70">
    <property type="entry name" value="Aldolase class I"/>
    <property type="match status" value="1"/>
</dbReference>
<dbReference type="GO" id="GO:0010181">
    <property type="term" value="F:FMN binding"/>
    <property type="evidence" value="ECO:0007669"/>
    <property type="project" value="InterPro"/>
</dbReference>
<organism evidence="10 11">
    <name type="scientific">Micromonospora chaiyaphumensis</name>
    <dbReference type="NCBI Taxonomy" id="307119"/>
    <lineage>
        <taxon>Bacteria</taxon>
        <taxon>Bacillati</taxon>
        <taxon>Actinomycetota</taxon>
        <taxon>Actinomycetes</taxon>
        <taxon>Micromonosporales</taxon>
        <taxon>Micromonosporaceae</taxon>
        <taxon>Micromonospora</taxon>
    </lineage>
</organism>
<feature type="region of interest" description="Disordered" evidence="8">
    <location>
        <begin position="1"/>
        <end position="35"/>
    </location>
</feature>
<feature type="active site" description="Proton acceptor" evidence="6">
    <location>
        <position position="303"/>
    </location>
</feature>
<evidence type="ECO:0000259" key="9">
    <source>
        <dbReference type="PROSITE" id="PS51349"/>
    </source>
</evidence>
<dbReference type="FunFam" id="3.20.20.70:FF:000029">
    <property type="entry name" value="L-lactate dehydrogenase"/>
    <property type="match status" value="1"/>
</dbReference>
<dbReference type="PANTHER" id="PTHR10578:SF107">
    <property type="entry name" value="2-HYDROXYACID OXIDASE 1"/>
    <property type="match status" value="1"/>
</dbReference>
<keyword evidence="11" id="KW-1185">Reference proteome</keyword>
<dbReference type="AlphaFoldDB" id="A0A1C4UFF3"/>
<feature type="binding site" evidence="7">
    <location>
        <position position="279"/>
    </location>
    <ligand>
        <name>FMN</name>
        <dbReference type="ChEBI" id="CHEBI:58210"/>
    </ligand>
</feature>
<evidence type="ECO:0000256" key="8">
    <source>
        <dbReference type="SAM" id="MobiDB-lite"/>
    </source>
</evidence>
<evidence type="ECO:0000313" key="10">
    <source>
        <dbReference type="EMBL" id="SCE70420.1"/>
    </source>
</evidence>
<keyword evidence="3 7" id="KW-0288">FMN</keyword>
<feature type="binding site" evidence="7">
    <location>
        <begin position="125"/>
        <end position="127"/>
    </location>
    <ligand>
        <name>FMN</name>
        <dbReference type="ChEBI" id="CHEBI:58210"/>
    </ligand>
</feature>
<feature type="binding site" evidence="7">
    <location>
        <begin position="357"/>
        <end position="358"/>
    </location>
    <ligand>
        <name>FMN</name>
        <dbReference type="ChEBI" id="CHEBI:58210"/>
    </ligand>
</feature>
<dbReference type="InterPro" id="IPR013785">
    <property type="entry name" value="Aldolase_TIM"/>
</dbReference>
<evidence type="ECO:0000313" key="11">
    <source>
        <dbReference type="Proteomes" id="UP000199629"/>
    </source>
</evidence>
<feature type="binding site" evidence="7">
    <location>
        <position position="176"/>
    </location>
    <ligand>
        <name>glyoxylate</name>
        <dbReference type="ChEBI" id="CHEBI:36655"/>
    </ligand>
</feature>
<comment type="similarity">
    <text evidence="5">Belongs to the FMN-dependent alpha-hydroxy acid dehydrogenase family.</text>
</comment>
<keyword evidence="4" id="KW-0560">Oxidoreductase</keyword>
<name>A0A1C4UFF3_9ACTN</name>
<evidence type="ECO:0000256" key="3">
    <source>
        <dbReference type="ARBA" id="ARBA00022643"/>
    </source>
</evidence>
<dbReference type="PIRSF" id="PIRSF000138">
    <property type="entry name" value="Al-hdrx_acd_dh"/>
    <property type="match status" value="1"/>
</dbReference>
<feature type="domain" description="FMN hydroxy acid dehydrogenase" evidence="9">
    <location>
        <begin position="46"/>
        <end position="407"/>
    </location>
</feature>
<dbReference type="InterPro" id="IPR008259">
    <property type="entry name" value="FMN_hydac_DH_AS"/>
</dbReference>
<evidence type="ECO:0000256" key="6">
    <source>
        <dbReference type="PIRSR" id="PIRSR000138-1"/>
    </source>
</evidence>
<feature type="compositionally biased region" description="Polar residues" evidence="8">
    <location>
        <begin position="1"/>
        <end position="10"/>
    </location>
</feature>
<keyword evidence="2 7" id="KW-0285">Flavoprotein</keyword>
<evidence type="ECO:0000256" key="7">
    <source>
        <dbReference type="PIRSR" id="PIRSR000138-2"/>
    </source>
</evidence>
<feature type="binding site" evidence="7">
    <location>
        <position position="301"/>
    </location>
    <ligand>
        <name>FMN</name>
        <dbReference type="ChEBI" id="CHEBI:58210"/>
    </ligand>
</feature>
<evidence type="ECO:0000256" key="1">
    <source>
        <dbReference type="ARBA" id="ARBA00001917"/>
    </source>
</evidence>
<dbReference type="Proteomes" id="UP000199629">
    <property type="component" value="Unassembled WGS sequence"/>
</dbReference>
<accession>A0A1C4UFF3</accession>
<sequence>MADLRTTNPDPASPYPLDPADVTPAGPPRAGAGVGLAVPGRATGERGFVPPASLADFAGLARAALPAEVWDFVAGGSGTETTLAANRAALDRVAVLPRMLAGVDTPSTEAALPGGRFALPVAVAPMAYQKLLHPDGEVGLAAAARAAGVPYVASTLASTPVEDIAAVGGTVWFQLYWLRDRGMVADLVGRALAAGCAGLMVTVDVPVLGRRLRDVRNGFALPPHVAAANLPGGRDDLAHQGTPGVSAVAVHTGAVFAPALSWADLAWLRERTPVPLLVKGILDPRDAVRAAELGVDAVVVSNHGGRQLDGAPGSAAVLPEVVAAVGERCAVLLDSGVRGGTDVLRALALGAAGVLVGRPLLWALAAGGRAGAEAALALLAAELRDALILSGCADPAAARELRTLIGG</sequence>
<feature type="binding site" evidence="7">
    <location>
        <begin position="334"/>
        <end position="338"/>
    </location>
    <ligand>
        <name>FMN</name>
        <dbReference type="ChEBI" id="CHEBI:58210"/>
    </ligand>
</feature>
<dbReference type="Pfam" id="PF01070">
    <property type="entry name" value="FMN_dh"/>
    <property type="match status" value="1"/>
</dbReference>
<dbReference type="InterPro" id="IPR012133">
    <property type="entry name" value="Alpha-hydoxy_acid_DH_FMN"/>
</dbReference>
<dbReference type="InterPro" id="IPR000262">
    <property type="entry name" value="FMN-dep_DH"/>
</dbReference>
<feature type="binding site" evidence="7">
    <location>
        <position position="306"/>
    </location>
    <ligand>
        <name>glyoxylate</name>
        <dbReference type="ChEBI" id="CHEBI:36655"/>
    </ligand>
</feature>
<feature type="binding site" evidence="7">
    <location>
        <position position="303"/>
    </location>
    <ligand>
        <name>glyoxylate</name>
        <dbReference type="ChEBI" id="CHEBI:36655"/>
    </ligand>
</feature>
<feature type="binding site" evidence="7">
    <location>
        <position position="154"/>
    </location>
    <ligand>
        <name>FMN</name>
        <dbReference type="ChEBI" id="CHEBI:58210"/>
    </ligand>
</feature>
<dbReference type="SUPFAM" id="SSF51395">
    <property type="entry name" value="FMN-linked oxidoreductases"/>
    <property type="match status" value="1"/>
</dbReference>
<dbReference type="PROSITE" id="PS00557">
    <property type="entry name" value="FMN_HYDROXY_ACID_DH_1"/>
    <property type="match status" value="1"/>
</dbReference>
<feature type="binding site" evidence="7">
    <location>
        <position position="202"/>
    </location>
    <ligand>
        <name>FMN</name>
        <dbReference type="ChEBI" id="CHEBI:58210"/>
    </ligand>
</feature>
<dbReference type="EMBL" id="FMCS01000001">
    <property type="protein sequence ID" value="SCE70420.1"/>
    <property type="molecule type" value="Genomic_DNA"/>
</dbReference>
<feature type="binding site" evidence="7">
    <location>
        <position position="174"/>
    </location>
    <ligand>
        <name>FMN</name>
        <dbReference type="ChEBI" id="CHEBI:58210"/>
    </ligand>
</feature>
<comment type="cofactor">
    <cofactor evidence="1">
        <name>FMN</name>
        <dbReference type="ChEBI" id="CHEBI:58210"/>
    </cofactor>
</comment>
<evidence type="ECO:0000256" key="2">
    <source>
        <dbReference type="ARBA" id="ARBA00022630"/>
    </source>
</evidence>
<evidence type="ECO:0000256" key="4">
    <source>
        <dbReference type="ARBA" id="ARBA00023002"/>
    </source>
</evidence>